<name>A0ACB9H227_CICIN</name>
<protein>
    <submittedName>
        <fullName evidence="1">Uncharacterized protein</fullName>
    </submittedName>
</protein>
<comment type="caution">
    <text evidence="1">The sequence shown here is derived from an EMBL/GenBank/DDBJ whole genome shotgun (WGS) entry which is preliminary data.</text>
</comment>
<sequence>MSRVKQFLAAYCKERSTCGYVMLPDPLSSFYEAVCVGLDWEDNVDTDDLIPEDSGFLVGHNRGQSSLAWNLEKRKRHMGCRQGRIQYSGVRVFFRV</sequence>
<evidence type="ECO:0000313" key="1">
    <source>
        <dbReference type="EMBL" id="KAI3789794.1"/>
    </source>
</evidence>
<proteinExistence type="predicted"/>
<evidence type="ECO:0000313" key="2">
    <source>
        <dbReference type="Proteomes" id="UP001055811"/>
    </source>
</evidence>
<organism evidence="1 2">
    <name type="scientific">Cichorium intybus</name>
    <name type="common">Chicory</name>
    <dbReference type="NCBI Taxonomy" id="13427"/>
    <lineage>
        <taxon>Eukaryota</taxon>
        <taxon>Viridiplantae</taxon>
        <taxon>Streptophyta</taxon>
        <taxon>Embryophyta</taxon>
        <taxon>Tracheophyta</taxon>
        <taxon>Spermatophyta</taxon>
        <taxon>Magnoliopsida</taxon>
        <taxon>eudicotyledons</taxon>
        <taxon>Gunneridae</taxon>
        <taxon>Pentapetalae</taxon>
        <taxon>asterids</taxon>
        <taxon>campanulids</taxon>
        <taxon>Asterales</taxon>
        <taxon>Asteraceae</taxon>
        <taxon>Cichorioideae</taxon>
        <taxon>Cichorieae</taxon>
        <taxon>Cichoriinae</taxon>
        <taxon>Cichorium</taxon>
    </lineage>
</organism>
<keyword evidence="2" id="KW-1185">Reference proteome</keyword>
<dbReference type="EMBL" id="CM042009">
    <property type="protein sequence ID" value="KAI3789794.1"/>
    <property type="molecule type" value="Genomic_DNA"/>
</dbReference>
<reference evidence="2" key="1">
    <citation type="journal article" date="2022" name="Mol. Ecol. Resour.">
        <title>The genomes of chicory, endive, great burdock and yacon provide insights into Asteraceae palaeo-polyploidization history and plant inulin production.</title>
        <authorList>
            <person name="Fan W."/>
            <person name="Wang S."/>
            <person name="Wang H."/>
            <person name="Wang A."/>
            <person name="Jiang F."/>
            <person name="Liu H."/>
            <person name="Zhao H."/>
            <person name="Xu D."/>
            <person name="Zhang Y."/>
        </authorList>
    </citation>
    <scope>NUCLEOTIDE SEQUENCE [LARGE SCALE GENOMIC DNA]</scope>
    <source>
        <strain evidence="2">cv. Punajuju</strain>
    </source>
</reference>
<dbReference type="Proteomes" id="UP001055811">
    <property type="component" value="Linkage Group LG01"/>
</dbReference>
<reference evidence="1 2" key="2">
    <citation type="journal article" date="2022" name="Mol. Ecol. Resour.">
        <title>The genomes of chicory, endive, great burdock and yacon provide insights into Asteraceae paleo-polyploidization history and plant inulin production.</title>
        <authorList>
            <person name="Fan W."/>
            <person name="Wang S."/>
            <person name="Wang H."/>
            <person name="Wang A."/>
            <person name="Jiang F."/>
            <person name="Liu H."/>
            <person name="Zhao H."/>
            <person name="Xu D."/>
            <person name="Zhang Y."/>
        </authorList>
    </citation>
    <scope>NUCLEOTIDE SEQUENCE [LARGE SCALE GENOMIC DNA]</scope>
    <source>
        <strain evidence="2">cv. Punajuju</strain>
        <tissue evidence="1">Leaves</tissue>
    </source>
</reference>
<gene>
    <name evidence="1" type="ORF">L2E82_02598</name>
</gene>
<accession>A0ACB9H227</accession>